<evidence type="ECO:0000313" key="3">
    <source>
        <dbReference type="EMBL" id="KAK8886737.1"/>
    </source>
</evidence>
<evidence type="ECO:0000256" key="1">
    <source>
        <dbReference type="SAM" id="MobiDB-lite"/>
    </source>
</evidence>
<protein>
    <recommendedName>
        <fullName evidence="2">Initiator binding domain-containing protein</fullName>
    </recommendedName>
</protein>
<comment type="caution">
    <text evidence="3">The sequence shown here is derived from an EMBL/GenBank/DDBJ whole genome shotgun (WGS) entry which is preliminary data.</text>
</comment>
<dbReference type="Pfam" id="PF10416">
    <property type="entry name" value="IBD"/>
    <property type="match status" value="1"/>
</dbReference>
<reference evidence="3 4" key="1">
    <citation type="submission" date="2024-04" db="EMBL/GenBank/DDBJ databases">
        <title>Tritrichomonas musculus Genome.</title>
        <authorList>
            <person name="Alves-Ferreira E."/>
            <person name="Grigg M."/>
            <person name="Lorenzi H."/>
            <person name="Galac M."/>
        </authorList>
    </citation>
    <scope>NUCLEOTIDE SEQUENCE [LARGE SCALE GENOMIC DNA]</scope>
    <source>
        <strain evidence="3 4">EAF2021</strain>
    </source>
</reference>
<organism evidence="3 4">
    <name type="scientific">Tritrichomonas musculus</name>
    <dbReference type="NCBI Taxonomy" id="1915356"/>
    <lineage>
        <taxon>Eukaryota</taxon>
        <taxon>Metamonada</taxon>
        <taxon>Parabasalia</taxon>
        <taxon>Tritrichomonadida</taxon>
        <taxon>Tritrichomonadidae</taxon>
        <taxon>Tritrichomonas</taxon>
    </lineage>
</organism>
<dbReference type="Proteomes" id="UP001470230">
    <property type="component" value="Unassembled WGS sequence"/>
</dbReference>
<sequence>MASHLMTEKTDEQPQLPGFYDLLSDSDREGYNQLRSALSSKNCRNRRNKRLETFSEMLNAIHKYAIRNDENDWKRCLVCGVLWLSNGIAINTRQMRLLIDKCKSSINGSLHRMGYSAVTCRGDTSNQIVEQIPMLKNNFPELRQWTVRQMNTWTPQPTLAHVDPIAPIKANISVSPQPQTNSFFHLTPSTSCPTGLVDSAVDLMTPDYDNNNTFFFDDDFSLPLQSWVSSPPPTSPQQPASPQEAHDILDSFGNDFTSF</sequence>
<evidence type="ECO:0000259" key="2">
    <source>
        <dbReference type="Pfam" id="PF10416"/>
    </source>
</evidence>
<proteinExistence type="predicted"/>
<accession>A0ABR2K730</accession>
<dbReference type="InterPro" id="IPR018845">
    <property type="entry name" value="Initiator-bd"/>
</dbReference>
<dbReference type="EMBL" id="JAPFFF010000007">
    <property type="protein sequence ID" value="KAK8886737.1"/>
    <property type="molecule type" value="Genomic_DNA"/>
</dbReference>
<feature type="domain" description="Initiator binding" evidence="2">
    <location>
        <begin position="26"/>
        <end position="151"/>
    </location>
</feature>
<gene>
    <name evidence="3" type="ORF">M9Y10_042205</name>
</gene>
<evidence type="ECO:0000313" key="4">
    <source>
        <dbReference type="Proteomes" id="UP001470230"/>
    </source>
</evidence>
<keyword evidence="4" id="KW-1185">Reference proteome</keyword>
<feature type="region of interest" description="Disordered" evidence="1">
    <location>
        <begin position="226"/>
        <end position="248"/>
    </location>
</feature>
<name>A0ABR2K730_9EUKA</name>